<dbReference type="InterPro" id="IPR019419">
    <property type="entry name" value="AIM19"/>
</dbReference>
<sequence>MTTEKDAANSPPTTANVSKTLSKANRDSFYSVLAKTPYSAWAMSALCFASTPAAMMKFTGVPSLLELSAFGFIFAGAGYITSTGDITNGSGTTTAWSLSYMLFNMSRAVKSKKPLPLILMSGALANAALHGKQYFFSEPDSD</sequence>
<dbReference type="OrthoDB" id="5554402at2759"/>
<keyword evidence="1" id="KW-1133">Transmembrane helix</keyword>
<evidence type="ECO:0000256" key="1">
    <source>
        <dbReference type="SAM" id="Phobius"/>
    </source>
</evidence>
<dbReference type="PANTHER" id="PTHR28177:SF1">
    <property type="entry name" value="ALTERED INHERITANCE OF MITOCHONDRIA PROTEIN 19, MITOCHONDRIAL"/>
    <property type="match status" value="1"/>
</dbReference>
<evidence type="ECO:0000313" key="2">
    <source>
        <dbReference type="EMBL" id="CAG8532840.1"/>
    </source>
</evidence>
<dbReference type="Proteomes" id="UP000789572">
    <property type="component" value="Unassembled WGS sequence"/>
</dbReference>
<reference evidence="2" key="1">
    <citation type="submission" date="2021-06" db="EMBL/GenBank/DDBJ databases">
        <authorList>
            <person name="Kallberg Y."/>
            <person name="Tangrot J."/>
            <person name="Rosling A."/>
        </authorList>
    </citation>
    <scope>NUCLEOTIDE SEQUENCE</scope>
    <source>
        <strain evidence="2">IA702</strain>
    </source>
</reference>
<keyword evidence="3" id="KW-1185">Reference proteome</keyword>
<dbReference type="PANTHER" id="PTHR28177">
    <property type="entry name" value="ALTERED INHERITANCE OF MITOCHONDRIA PROTEIN 19, MITOCHONDRIAL"/>
    <property type="match status" value="1"/>
</dbReference>
<dbReference type="AlphaFoldDB" id="A0A9N9FFR8"/>
<evidence type="ECO:0000313" key="3">
    <source>
        <dbReference type="Proteomes" id="UP000789572"/>
    </source>
</evidence>
<gene>
    <name evidence="2" type="ORF">POCULU_LOCUS4144</name>
</gene>
<accession>A0A9N9FFR8</accession>
<dbReference type="EMBL" id="CAJVPJ010000515">
    <property type="protein sequence ID" value="CAG8532840.1"/>
    <property type="molecule type" value="Genomic_DNA"/>
</dbReference>
<dbReference type="InterPro" id="IPR044890">
    <property type="entry name" value="TMEM14_sf"/>
</dbReference>
<proteinExistence type="predicted"/>
<name>A0A9N9FFR8_9GLOM</name>
<comment type="caution">
    <text evidence="2">The sequence shown here is derived from an EMBL/GenBank/DDBJ whole genome shotgun (WGS) entry which is preliminary data.</text>
</comment>
<dbReference type="Pfam" id="PF10315">
    <property type="entry name" value="Aim19"/>
    <property type="match status" value="1"/>
</dbReference>
<dbReference type="GO" id="GO:0005739">
    <property type="term" value="C:mitochondrion"/>
    <property type="evidence" value="ECO:0007669"/>
    <property type="project" value="TreeGrafter"/>
</dbReference>
<keyword evidence="1" id="KW-0812">Transmembrane</keyword>
<organism evidence="2 3">
    <name type="scientific">Paraglomus occultum</name>
    <dbReference type="NCBI Taxonomy" id="144539"/>
    <lineage>
        <taxon>Eukaryota</taxon>
        <taxon>Fungi</taxon>
        <taxon>Fungi incertae sedis</taxon>
        <taxon>Mucoromycota</taxon>
        <taxon>Glomeromycotina</taxon>
        <taxon>Glomeromycetes</taxon>
        <taxon>Paraglomerales</taxon>
        <taxon>Paraglomeraceae</taxon>
        <taxon>Paraglomus</taxon>
    </lineage>
</organism>
<dbReference type="Gene3D" id="1.10.10.1740">
    <property type="entry name" value="Transmembrane protein 14-like"/>
    <property type="match status" value="1"/>
</dbReference>
<keyword evidence="1" id="KW-0472">Membrane</keyword>
<protein>
    <submittedName>
        <fullName evidence="2">8368_t:CDS:1</fullName>
    </submittedName>
</protein>
<feature type="transmembrane region" description="Helical" evidence="1">
    <location>
        <begin position="63"/>
        <end position="80"/>
    </location>
</feature>